<dbReference type="PANTHER" id="PTHR43792:SF8">
    <property type="entry name" value="[RIBOSOMAL PROTEIN US5]-ALANINE N-ACETYLTRANSFERASE"/>
    <property type="match status" value="1"/>
</dbReference>
<evidence type="ECO:0000256" key="3">
    <source>
        <dbReference type="ARBA" id="ARBA00038502"/>
    </source>
</evidence>
<dbReference type="Proteomes" id="UP000245793">
    <property type="component" value="Unassembled WGS sequence"/>
</dbReference>
<keyword evidence="2" id="KW-0012">Acyltransferase</keyword>
<organism evidence="5 6">
    <name type="scientific">Ezakiella coagulans</name>
    <dbReference type="NCBI Taxonomy" id="46507"/>
    <lineage>
        <taxon>Bacteria</taxon>
        <taxon>Bacillati</taxon>
        <taxon>Bacillota</taxon>
        <taxon>Tissierellia</taxon>
        <taxon>Ezakiella</taxon>
    </lineage>
</organism>
<dbReference type="PANTHER" id="PTHR43792">
    <property type="entry name" value="GNAT FAMILY, PUTATIVE (AFU_ORTHOLOGUE AFUA_3G00765)-RELATED-RELATED"/>
    <property type="match status" value="1"/>
</dbReference>
<evidence type="ECO:0000313" key="5">
    <source>
        <dbReference type="EMBL" id="PVY93762.1"/>
    </source>
</evidence>
<dbReference type="SUPFAM" id="SSF55729">
    <property type="entry name" value="Acyl-CoA N-acyltransferases (Nat)"/>
    <property type="match status" value="1"/>
</dbReference>
<dbReference type="PROSITE" id="PS51186">
    <property type="entry name" value="GNAT"/>
    <property type="match status" value="1"/>
</dbReference>
<dbReference type="GO" id="GO:0016747">
    <property type="term" value="F:acyltransferase activity, transferring groups other than amino-acyl groups"/>
    <property type="evidence" value="ECO:0007669"/>
    <property type="project" value="InterPro"/>
</dbReference>
<dbReference type="AlphaFoldDB" id="A0A2U1E1Q0"/>
<dbReference type="CDD" id="cd04301">
    <property type="entry name" value="NAT_SF"/>
    <property type="match status" value="1"/>
</dbReference>
<evidence type="ECO:0000259" key="4">
    <source>
        <dbReference type="PROSITE" id="PS51186"/>
    </source>
</evidence>
<dbReference type="Pfam" id="PF13302">
    <property type="entry name" value="Acetyltransf_3"/>
    <property type="match status" value="1"/>
</dbReference>
<feature type="domain" description="N-acetyltransferase" evidence="4">
    <location>
        <begin position="9"/>
        <end position="163"/>
    </location>
</feature>
<gene>
    <name evidence="5" type="ORF">C7381_10927</name>
</gene>
<protein>
    <submittedName>
        <fullName evidence="5">RimJ/RimL family protein N-acetyltransferase</fullName>
    </submittedName>
</protein>
<reference evidence="5 6" key="1">
    <citation type="submission" date="2018-04" db="EMBL/GenBank/DDBJ databases">
        <title>Genomic Encyclopedia of Type Strains, Phase IV (KMG-IV): sequencing the most valuable type-strain genomes for metagenomic binning, comparative biology and taxonomic classification.</title>
        <authorList>
            <person name="Goeker M."/>
        </authorList>
    </citation>
    <scope>NUCLEOTIDE SEQUENCE [LARGE SCALE GENOMIC DNA]</scope>
    <source>
        <strain evidence="5 6">DSM 20705</strain>
    </source>
</reference>
<evidence type="ECO:0000256" key="2">
    <source>
        <dbReference type="ARBA" id="ARBA00023315"/>
    </source>
</evidence>
<dbReference type="EMBL" id="QEKV01000009">
    <property type="protein sequence ID" value="PVY93762.1"/>
    <property type="molecule type" value="Genomic_DNA"/>
</dbReference>
<dbReference type="InterPro" id="IPR051531">
    <property type="entry name" value="N-acetyltransferase"/>
</dbReference>
<evidence type="ECO:0000256" key="1">
    <source>
        <dbReference type="ARBA" id="ARBA00022679"/>
    </source>
</evidence>
<accession>A0A2U1E1Q0</accession>
<name>A0A2U1E1Q0_9FIRM</name>
<keyword evidence="1 5" id="KW-0808">Transferase</keyword>
<keyword evidence="6" id="KW-1185">Reference proteome</keyword>
<dbReference type="RefSeq" id="WP_116480426.1">
    <property type="nucleotide sequence ID" value="NZ_QEKV01000009.1"/>
</dbReference>
<comment type="caution">
    <text evidence="5">The sequence shown here is derived from an EMBL/GenBank/DDBJ whole genome shotgun (WGS) entry which is preliminary data.</text>
</comment>
<proteinExistence type="inferred from homology"/>
<sequence>MYLIKNDTIALVPYTPDDAPDFYRCWKDLDTQKGYNYKFDDSLSDFAKIEIERFKFWVTVRDIKTNEKVGVLRLSPDKIDPDLAVWIFPEYRNMGYGKNGMCLALEYIFENFSFEAITAGCFERNKYSKQILERIGYKRFPTADTIEVDCFTGEKIKMLMFKIEKKEFIK</sequence>
<dbReference type="InterPro" id="IPR000182">
    <property type="entry name" value="GNAT_dom"/>
</dbReference>
<evidence type="ECO:0000313" key="6">
    <source>
        <dbReference type="Proteomes" id="UP000245793"/>
    </source>
</evidence>
<dbReference type="InterPro" id="IPR016181">
    <property type="entry name" value="Acyl_CoA_acyltransferase"/>
</dbReference>
<comment type="similarity">
    <text evidence="3">Belongs to the acetyltransferase family. RimJ subfamily.</text>
</comment>
<dbReference type="Gene3D" id="3.40.630.30">
    <property type="match status" value="1"/>
</dbReference>